<evidence type="ECO:0000256" key="1">
    <source>
        <dbReference type="SAM" id="MobiDB-lite"/>
    </source>
</evidence>
<feature type="compositionally biased region" description="Low complexity" evidence="1">
    <location>
        <begin position="76"/>
        <end position="96"/>
    </location>
</feature>
<dbReference type="EMBL" id="GBRH01199992">
    <property type="protein sequence ID" value="JAD97903.1"/>
    <property type="molecule type" value="Transcribed_RNA"/>
</dbReference>
<feature type="region of interest" description="Disordered" evidence="1">
    <location>
        <begin position="1"/>
        <end position="135"/>
    </location>
</feature>
<feature type="compositionally biased region" description="Pro residues" evidence="1">
    <location>
        <begin position="59"/>
        <end position="70"/>
    </location>
</feature>
<accession>A0A0A9EFV2</accession>
<organism evidence="2">
    <name type="scientific">Arundo donax</name>
    <name type="common">Giant reed</name>
    <name type="synonym">Donax arundinaceus</name>
    <dbReference type="NCBI Taxonomy" id="35708"/>
    <lineage>
        <taxon>Eukaryota</taxon>
        <taxon>Viridiplantae</taxon>
        <taxon>Streptophyta</taxon>
        <taxon>Embryophyta</taxon>
        <taxon>Tracheophyta</taxon>
        <taxon>Spermatophyta</taxon>
        <taxon>Magnoliopsida</taxon>
        <taxon>Liliopsida</taxon>
        <taxon>Poales</taxon>
        <taxon>Poaceae</taxon>
        <taxon>PACMAD clade</taxon>
        <taxon>Arundinoideae</taxon>
        <taxon>Arundineae</taxon>
        <taxon>Arundo</taxon>
    </lineage>
</organism>
<feature type="compositionally biased region" description="Low complexity" evidence="1">
    <location>
        <begin position="20"/>
        <end position="39"/>
    </location>
</feature>
<proteinExistence type="predicted"/>
<evidence type="ECO:0000313" key="2">
    <source>
        <dbReference type="EMBL" id="JAD97903.1"/>
    </source>
</evidence>
<protein>
    <submittedName>
        <fullName evidence="2">Uncharacterized protein</fullName>
    </submittedName>
</protein>
<name>A0A0A9EFV2_ARUDO</name>
<dbReference type="AlphaFoldDB" id="A0A0A9EFV2"/>
<reference evidence="2" key="2">
    <citation type="journal article" date="2015" name="Data Brief">
        <title>Shoot transcriptome of the giant reed, Arundo donax.</title>
        <authorList>
            <person name="Barrero R.A."/>
            <person name="Guerrero F.D."/>
            <person name="Moolhuijzen P."/>
            <person name="Goolsby J.A."/>
            <person name="Tidwell J."/>
            <person name="Bellgard S.E."/>
            <person name="Bellgard M.I."/>
        </authorList>
    </citation>
    <scope>NUCLEOTIDE SEQUENCE</scope>
    <source>
        <tissue evidence="2">Shoot tissue taken approximately 20 cm above the soil surface</tissue>
    </source>
</reference>
<reference evidence="2" key="1">
    <citation type="submission" date="2014-09" db="EMBL/GenBank/DDBJ databases">
        <authorList>
            <person name="Magalhaes I.L.F."/>
            <person name="Oliveira U."/>
            <person name="Santos F.R."/>
            <person name="Vidigal T.H.D.A."/>
            <person name="Brescovit A.D."/>
            <person name="Santos A.J."/>
        </authorList>
    </citation>
    <scope>NUCLEOTIDE SEQUENCE</scope>
    <source>
        <tissue evidence="2">Shoot tissue taken approximately 20 cm above the soil surface</tissue>
    </source>
</reference>
<sequence length="135" mass="13369">MSAPSSTRSPPAGIRVPHLPRSTPRGTSTTSSTCTTRACSPPPSASSRALHHVHGPSTVHPPPRPTPAPLPRVHRPAASAVQPAAIASAGVAASAPLGGGPPIAPHRPRAAVDKAVPPAARAAPTSRHSGPAPSL</sequence>